<evidence type="ECO:0000256" key="2">
    <source>
        <dbReference type="ARBA" id="ARBA00023172"/>
    </source>
</evidence>
<proteinExistence type="predicted"/>
<name>A0A6J7DYX3_9ZZZZ</name>
<keyword evidence="2" id="KW-0233">DNA recombination</keyword>
<organism evidence="5">
    <name type="scientific">freshwater metagenome</name>
    <dbReference type="NCBI Taxonomy" id="449393"/>
    <lineage>
        <taxon>unclassified sequences</taxon>
        <taxon>metagenomes</taxon>
        <taxon>ecological metagenomes</taxon>
    </lineage>
</organism>
<gene>
    <name evidence="5" type="ORF">UFOPK3401_01080</name>
</gene>
<evidence type="ECO:0000313" key="5">
    <source>
        <dbReference type="EMBL" id="CAB4875987.1"/>
    </source>
</evidence>
<dbReference type="EMBL" id="CAFBLM010000050">
    <property type="protein sequence ID" value="CAB4875987.1"/>
    <property type="molecule type" value="Genomic_DNA"/>
</dbReference>
<feature type="coiled-coil region" evidence="3">
    <location>
        <begin position="33"/>
        <end position="97"/>
    </location>
</feature>
<dbReference type="GO" id="GO:0006310">
    <property type="term" value="P:DNA recombination"/>
    <property type="evidence" value="ECO:0007669"/>
    <property type="project" value="UniProtKB-KW"/>
</dbReference>
<dbReference type="AlphaFoldDB" id="A0A6J7DYX3"/>
<protein>
    <submittedName>
        <fullName evidence="5">Unannotated protein</fullName>
    </submittedName>
</protein>
<accession>A0A6J7DYX3</accession>
<keyword evidence="1 3" id="KW-0175">Coiled coil</keyword>
<dbReference type="Pfam" id="PF02646">
    <property type="entry name" value="RmuC"/>
    <property type="match status" value="1"/>
</dbReference>
<dbReference type="PANTHER" id="PTHR30563">
    <property type="entry name" value="DNA RECOMBINATION PROTEIN RMUC"/>
    <property type="match status" value="1"/>
</dbReference>
<evidence type="ECO:0000256" key="1">
    <source>
        <dbReference type="ARBA" id="ARBA00023054"/>
    </source>
</evidence>
<keyword evidence="4" id="KW-1133">Transmembrane helix</keyword>
<keyword evidence="4" id="KW-0472">Membrane</keyword>
<dbReference type="InterPro" id="IPR003798">
    <property type="entry name" value="DNA_recombination_RmuC"/>
</dbReference>
<evidence type="ECO:0000256" key="4">
    <source>
        <dbReference type="SAM" id="Phobius"/>
    </source>
</evidence>
<keyword evidence="4" id="KW-0812">Transmembrane</keyword>
<reference evidence="5" key="1">
    <citation type="submission" date="2020-05" db="EMBL/GenBank/DDBJ databases">
        <authorList>
            <person name="Chiriac C."/>
            <person name="Salcher M."/>
            <person name="Ghai R."/>
            <person name="Kavagutti S V."/>
        </authorList>
    </citation>
    <scope>NUCLEOTIDE SEQUENCE</scope>
</reference>
<evidence type="ECO:0000256" key="3">
    <source>
        <dbReference type="SAM" id="Coils"/>
    </source>
</evidence>
<dbReference type="PANTHER" id="PTHR30563:SF0">
    <property type="entry name" value="DNA RECOMBINATION PROTEIN RMUC"/>
    <property type="match status" value="1"/>
</dbReference>
<sequence>MGIVAIIIVGLIAICAGIAIGYLLGRNSSATELSKARSEVAVATARLTDAQTNQDQAKTQFVALAADALKANTESFLDFAEERLKRTEQTNATELDKQQKAVENLMKPIKESLDKVGTELHDLELKRVEAYTELKEQVSSVQTNSEGLKKETASLVQALRAPQTRGQWGELQLKRLMEIAGMTEGHNYKLQQNTVSADGRSLRPDMIVYLQGGRNVVVDSKVVLTAILEANESSDADVIESKLRDHAKNLRKHVENLTSKQYEKEVDGTPEFVILFLATEAFLAPALERDKDLLEDAFNKGVIIATPTTLISMLKSINFASQQEKLSENAKEIQKHGKDLYNSLIALSGHIAKLGRSINTVVGDFNKTVGSVEKNVFSKANKLKELGAGGGELEQPLVVDDSAKLFSNSELGELPDEPTQIRLVD</sequence>
<feature type="transmembrane region" description="Helical" evidence="4">
    <location>
        <begin position="6"/>
        <end position="25"/>
    </location>
</feature>